<comment type="caution">
    <text evidence="4">The sequence shown here is derived from an EMBL/GenBank/DDBJ whole genome shotgun (WGS) entry which is preliminary data.</text>
</comment>
<organism evidence="4 5">
    <name type="scientific">Jiangella ureilytica</name>
    <dbReference type="NCBI Taxonomy" id="2530374"/>
    <lineage>
        <taxon>Bacteria</taxon>
        <taxon>Bacillati</taxon>
        <taxon>Actinomycetota</taxon>
        <taxon>Actinomycetes</taxon>
        <taxon>Jiangellales</taxon>
        <taxon>Jiangellaceae</taxon>
        <taxon>Jiangella</taxon>
    </lineage>
</organism>
<evidence type="ECO:0000256" key="1">
    <source>
        <dbReference type="ARBA" id="ARBA00022801"/>
    </source>
</evidence>
<dbReference type="RefSeq" id="WP_131983053.1">
    <property type="nucleotide sequence ID" value="NZ_SMKL01000025.1"/>
</dbReference>
<dbReference type="InterPro" id="IPR005754">
    <property type="entry name" value="Sortase"/>
</dbReference>
<dbReference type="GO" id="GO:0016787">
    <property type="term" value="F:hydrolase activity"/>
    <property type="evidence" value="ECO:0007669"/>
    <property type="project" value="UniProtKB-KW"/>
</dbReference>
<dbReference type="SUPFAM" id="SSF63817">
    <property type="entry name" value="Sortase"/>
    <property type="match status" value="1"/>
</dbReference>
<feature type="active site" description="Acyl-thioester intermediate" evidence="2">
    <location>
        <position position="194"/>
    </location>
</feature>
<evidence type="ECO:0000313" key="5">
    <source>
        <dbReference type="Proteomes" id="UP000295621"/>
    </source>
</evidence>
<evidence type="ECO:0000256" key="2">
    <source>
        <dbReference type="PIRSR" id="PIRSR605754-1"/>
    </source>
</evidence>
<proteinExistence type="predicted"/>
<dbReference type="Proteomes" id="UP000295621">
    <property type="component" value="Unassembled WGS sequence"/>
</dbReference>
<feature type="signal peptide" evidence="3">
    <location>
        <begin position="1"/>
        <end position="23"/>
    </location>
</feature>
<dbReference type="InterPro" id="IPR023365">
    <property type="entry name" value="Sortase_dom-sf"/>
</dbReference>
<reference evidence="4 5" key="1">
    <citation type="submission" date="2019-02" db="EMBL/GenBank/DDBJ databases">
        <title>Draft genome sequences of novel Actinobacteria.</title>
        <authorList>
            <person name="Sahin N."/>
            <person name="Ay H."/>
            <person name="Saygin H."/>
        </authorList>
    </citation>
    <scope>NUCLEOTIDE SEQUENCE [LARGE SCALE GENOMIC DNA]</scope>
    <source>
        <strain evidence="4 5">KC603</strain>
    </source>
</reference>
<dbReference type="EMBL" id="SMKL01000025">
    <property type="protein sequence ID" value="TDC51065.1"/>
    <property type="molecule type" value="Genomic_DNA"/>
</dbReference>
<name>A0A4V2XX17_9ACTN</name>
<feature type="active site" description="Proton donor/acceptor" evidence="2">
    <location>
        <position position="128"/>
    </location>
</feature>
<accession>A0A4V2XX17</accession>
<keyword evidence="3" id="KW-0732">Signal</keyword>
<protein>
    <submittedName>
        <fullName evidence="4">Class F sortase</fullName>
    </submittedName>
</protein>
<dbReference type="CDD" id="cd05829">
    <property type="entry name" value="Sortase_F"/>
    <property type="match status" value="1"/>
</dbReference>
<dbReference type="Gene3D" id="2.40.260.10">
    <property type="entry name" value="Sortase"/>
    <property type="match status" value="1"/>
</dbReference>
<dbReference type="InterPro" id="IPR042001">
    <property type="entry name" value="Sortase_F"/>
</dbReference>
<keyword evidence="5" id="KW-1185">Reference proteome</keyword>
<dbReference type="OrthoDB" id="525039at2"/>
<dbReference type="Pfam" id="PF04203">
    <property type="entry name" value="Sortase"/>
    <property type="match status" value="1"/>
</dbReference>
<evidence type="ECO:0000313" key="4">
    <source>
        <dbReference type="EMBL" id="TDC51065.1"/>
    </source>
</evidence>
<feature type="chain" id="PRO_5039159496" evidence="3">
    <location>
        <begin position="24"/>
        <end position="217"/>
    </location>
</feature>
<keyword evidence="1" id="KW-0378">Hydrolase</keyword>
<gene>
    <name evidence="4" type="ORF">E1212_13005</name>
</gene>
<dbReference type="AlphaFoldDB" id="A0A4V2XX17"/>
<sequence length="217" mass="21970">MRTHRWGAAAGVTLLLAAAYSAAAPADSSTGPARSVPDDVEPVVTDAGTLTADAGVAPEMTATPAPSAAVTAPAPVLMTLLGQDVALEPAGLAADGSMSLPPSPDAGGWWAAGAAPGDGRGTVVVAGHVDTAEDGPGIFAELATMSAGDRITITTSDERVHAYTVTELHSYAKEQLPPELFSRNGPRRLVLITCTGPFDDRTASYTRNLAVVAAPTR</sequence>
<evidence type="ECO:0000256" key="3">
    <source>
        <dbReference type="SAM" id="SignalP"/>
    </source>
</evidence>